<gene>
    <name evidence="4" type="ORF">LBLM1_08200</name>
</gene>
<dbReference type="GO" id="GO:0030420">
    <property type="term" value="P:establishment of competence for transformation"/>
    <property type="evidence" value="ECO:0007669"/>
    <property type="project" value="UniProtKB-KW"/>
</dbReference>
<keyword evidence="3" id="KW-1133">Transmembrane helix</keyword>
<feature type="transmembrane region" description="Helical" evidence="3">
    <location>
        <begin position="7"/>
        <end position="28"/>
    </location>
</feature>
<reference evidence="4 5" key="1">
    <citation type="journal article" date="2012" name="J. Bacteriol.">
        <title>Genome sequence of Lactobacillus mucosae LM1, isolated from piglet feces.</title>
        <authorList>
            <person name="Lee J.H."/>
            <person name="Valeriano V.D."/>
            <person name="Shin Y.R."/>
            <person name="Chae J.P."/>
            <person name="Kim G.B."/>
            <person name="Ham J.S."/>
            <person name="Chun J."/>
            <person name="Kang D.K."/>
        </authorList>
    </citation>
    <scope>NUCLEOTIDE SEQUENCE [LARGE SCALE GENOMIC DNA]</scope>
    <source>
        <strain evidence="4 5">LM1</strain>
    </source>
</reference>
<keyword evidence="3" id="KW-0472">Membrane</keyword>
<comment type="subcellular location">
    <subcellularLocation>
        <location evidence="1">Cell surface</location>
    </subcellularLocation>
</comment>
<dbReference type="STRING" id="1130798.LBLM1_08200"/>
<dbReference type="KEGG" id="lmu:LBLM1_08200"/>
<accession>A0A0D4CLE8</accession>
<dbReference type="EMBL" id="CP011013">
    <property type="protein sequence ID" value="AJT50943.1"/>
    <property type="molecule type" value="Genomic_DNA"/>
</dbReference>
<dbReference type="HOGENOM" id="CLU_145343_0_0_9"/>
<dbReference type="OrthoDB" id="2322555at2"/>
<protein>
    <recommendedName>
        <fullName evidence="6">Prepilin-type N-terminal cleavage/methylation domain-containing protein</fullName>
    </recommendedName>
</protein>
<evidence type="ECO:0008006" key="6">
    <source>
        <dbReference type="Google" id="ProtNLM"/>
    </source>
</evidence>
<keyword evidence="2" id="KW-0178">Competence</keyword>
<proteinExistence type="predicted"/>
<dbReference type="InterPro" id="IPR012902">
    <property type="entry name" value="N_methyl_site"/>
</dbReference>
<dbReference type="InterPro" id="IPR045584">
    <property type="entry name" value="Pilin-like"/>
</dbReference>
<keyword evidence="5" id="KW-1185">Reference proteome</keyword>
<organism evidence="4 5">
    <name type="scientific">Limosilactobacillus mucosae LM1</name>
    <dbReference type="NCBI Taxonomy" id="1130798"/>
    <lineage>
        <taxon>Bacteria</taxon>
        <taxon>Bacillati</taxon>
        <taxon>Bacillota</taxon>
        <taxon>Bacilli</taxon>
        <taxon>Lactobacillales</taxon>
        <taxon>Lactobacillaceae</taxon>
        <taxon>Limosilactobacillus</taxon>
    </lineage>
</organism>
<dbReference type="Gene3D" id="3.30.700.10">
    <property type="entry name" value="Glycoprotein, Type 4 Pilin"/>
    <property type="match status" value="1"/>
</dbReference>
<evidence type="ECO:0000313" key="5">
    <source>
        <dbReference type="Proteomes" id="UP000003645"/>
    </source>
</evidence>
<evidence type="ECO:0000256" key="1">
    <source>
        <dbReference type="ARBA" id="ARBA00004241"/>
    </source>
</evidence>
<dbReference type="Proteomes" id="UP000003645">
    <property type="component" value="Chromosome"/>
</dbReference>
<dbReference type="AlphaFoldDB" id="A0A0D4CLE8"/>
<evidence type="ECO:0000256" key="2">
    <source>
        <dbReference type="ARBA" id="ARBA00023287"/>
    </source>
</evidence>
<dbReference type="SUPFAM" id="SSF54523">
    <property type="entry name" value="Pili subunits"/>
    <property type="match status" value="1"/>
</dbReference>
<dbReference type="GO" id="GO:0009986">
    <property type="term" value="C:cell surface"/>
    <property type="evidence" value="ECO:0007669"/>
    <property type="project" value="UniProtKB-SubCell"/>
</dbReference>
<keyword evidence="3" id="KW-0812">Transmembrane</keyword>
<evidence type="ECO:0000256" key="3">
    <source>
        <dbReference type="SAM" id="Phobius"/>
    </source>
</evidence>
<dbReference type="GeneID" id="57113671"/>
<sequence>MKIRRPAFTLLEMIIVLGIAALTMLIGWPSMQRTIQKNEERQFWQTFRQAWQAAQVRSKTSNESTHVFYLKSHSQVVFSWASGTEHINVPSTLSVRRFNDIEMKKTGYVSPQTEEFVSTLDNTDYQIRIQLAWGSYHVHATQKKASGSHAG</sequence>
<dbReference type="NCBIfam" id="TIGR02532">
    <property type="entry name" value="IV_pilin_GFxxxE"/>
    <property type="match status" value="1"/>
</dbReference>
<name>A0A0D4CLE8_LIMMU</name>
<dbReference type="RefSeq" id="WP_006500207.1">
    <property type="nucleotide sequence ID" value="NZ_CP011013.1"/>
</dbReference>
<evidence type="ECO:0000313" key="4">
    <source>
        <dbReference type="EMBL" id="AJT50943.1"/>
    </source>
</evidence>